<feature type="domain" description="ABM" evidence="1">
    <location>
        <begin position="1"/>
        <end position="86"/>
    </location>
</feature>
<gene>
    <name evidence="2" type="ORF">ATE48_17265</name>
</gene>
<dbReference type="GO" id="GO:0003824">
    <property type="term" value="F:catalytic activity"/>
    <property type="evidence" value="ECO:0007669"/>
    <property type="project" value="TreeGrafter"/>
</dbReference>
<dbReference type="PANTHER" id="PTHR33336">
    <property type="entry name" value="QUINOL MONOOXYGENASE YGIN-RELATED"/>
    <property type="match status" value="1"/>
</dbReference>
<dbReference type="InterPro" id="IPR011008">
    <property type="entry name" value="Dimeric_a/b-barrel"/>
</dbReference>
<dbReference type="Gene3D" id="3.30.70.100">
    <property type="match status" value="1"/>
</dbReference>
<dbReference type="InterPro" id="IPR007138">
    <property type="entry name" value="ABM_dom"/>
</dbReference>
<evidence type="ECO:0000259" key="1">
    <source>
        <dbReference type="PROSITE" id="PS51725"/>
    </source>
</evidence>
<organism evidence="2 3">
    <name type="scientific">Candidatus Viadribacter manganicus</name>
    <dbReference type="NCBI Taxonomy" id="1759059"/>
    <lineage>
        <taxon>Bacteria</taxon>
        <taxon>Pseudomonadati</taxon>
        <taxon>Pseudomonadota</taxon>
        <taxon>Alphaproteobacteria</taxon>
        <taxon>Hyphomonadales</taxon>
        <taxon>Hyphomonadaceae</taxon>
        <taxon>Candidatus Viadribacter</taxon>
    </lineage>
</organism>
<dbReference type="Pfam" id="PF03992">
    <property type="entry name" value="ABM"/>
    <property type="match status" value="1"/>
</dbReference>
<evidence type="ECO:0000313" key="2">
    <source>
        <dbReference type="EMBL" id="ANP47527.1"/>
    </source>
</evidence>
<sequence length="91" mass="10195">MRVETRNGSGAEFVSIVSDLAHRVRNEEDGCISYVVTRAMGSPEHFAVHARFQDWTAFEGHAETPHLKRAMARINELLAAPLALEIYLEVT</sequence>
<keyword evidence="3" id="KW-1185">Reference proteome</keyword>
<dbReference type="InterPro" id="IPR050744">
    <property type="entry name" value="AI-2_Isomerase_LsrG"/>
</dbReference>
<dbReference type="EMBL" id="CP013244">
    <property type="protein sequence ID" value="ANP47527.1"/>
    <property type="molecule type" value="Genomic_DNA"/>
</dbReference>
<dbReference type="Proteomes" id="UP000092498">
    <property type="component" value="Chromosome"/>
</dbReference>
<dbReference type="InParanoid" id="A0A1B1ALT0"/>
<dbReference type="PANTHER" id="PTHR33336:SF3">
    <property type="entry name" value="ABM DOMAIN-CONTAINING PROTEIN"/>
    <property type="match status" value="1"/>
</dbReference>
<accession>A0A1B1ALT0</accession>
<dbReference type="KEGG" id="cbot:ATE48_17265"/>
<protein>
    <recommendedName>
        <fullName evidence="1">ABM domain-containing protein</fullName>
    </recommendedName>
</protein>
<proteinExistence type="predicted"/>
<name>A0A1B1ALT0_9PROT</name>
<dbReference type="SUPFAM" id="SSF54909">
    <property type="entry name" value="Dimeric alpha+beta barrel"/>
    <property type="match status" value="1"/>
</dbReference>
<evidence type="ECO:0000313" key="3">
    <source>
        <dbReference type="Proteomes" id="UP000092498"/>
    </source>
</evidence>
<dbReference type="PROSITE" id="PS51725">
    <property type="entry name" value="ABM"/>
    <property type="match status" value="1"/>
</dbReference>
<dbReference type="AlphaFoldDB" id="A0A1B1ALT0"/>
<reference evidence="2 3" key="1">
    <citation type="submission" date="2015-11" db="EMBL/GenBank/DDBJ databases">
        <title>Whole-Genome Sequence of Candidatus Oderbacter manganicum from the National Park Lower Oder Valley, Germany.</title>
        <authorList>
            <person name="Braun B."/>
            <person name="Liere K."/>
            <person name="Szewzyk U."/>
        </authorList>
    </citation>
    <scope>NUCLEOTIDE SEQUENCE [LARGE SCALE GENOMIC DNA]</scope>
    <source>
        <strain evidence="2 3">OTSz_A_272</strain>
    </source>
</reference>